<evidence type="ECO:0000313" key="3">
    <source>
        <dbReference type="EMBL" id="QTD51481.1"/>
    </source>
</evidence>
<gene>
    <name evidence="3" type="ORF">J3U87_03345</name>
</gene>
<keyword evidence="1" id="KW-0472">Membrane</keyword>
<keyword evidence="4" id="KW-1185">Reference proteome</keyword>
<reference evidence="3" key="1">
    <citation type="submission" date="2021-03" db="EMBL/GenBank/DDBJ databases">
        <title>Acanthopleuribacteraceae sp. M133.</title>
        <authorList>
            <person name="Wang G."/>
        </authorList>
    </citation>
    <scope>NUCLEOTIDE SEQUENCE</scope>
    <source>
        <strain evidence="3">M133</strain>
    </source>
</reference>
<dbReference type="EMBL" id="CP071793">
    <property type="protein sequence ID" value="QTD51481.1"/>
    <property type="molecule type" value="Genomic_DNA"/>
</dbReference>
<keyword evidence="1" id="KW-0812">Transmembrane</keyword>
<proteinExistence type="predicted"/>
<dbReference type="AlphaFoldDB" id="A0A8A4TR72"/>
<protein>
    <recommendedName>
        <fullName evidence="5">IPTL-CTERM protein sorting domain-containing protein</fullName>
    </recommendedName>
</protein>
<accession>A0A8A4TR72</accession>
<organism evidence="3 4">
    <name type="scientific">Sulfidibacter corallicola</name>
    <dbReference type="NCBI Taxonomy" id="2818388"/>
    <lineage>
        <taxon>Bacteria</taxon>
        <taxon>Pseudomonadati</taxon>
        <taxon>Acidobacteriota</taxon>
        <taxon>Holophagae</taxon>
        <taxon>Acanthopleuribacterales</taxon>
        <taxon>Acanthopleuribacteraceae</taxon>
        <taxon>Sulfidibacter</taxon>
    </lineage>
</organism>
<keyword evidence="1" id="KW-1133">Transmembrane helix</keyword>
<evidence type="ECO:0008006" key="5">
    <source>
        <dbReference type="Google" id="ProtNLM"/>
    </source>
</evidence>
<evidence type="ECO:0000313" key="4">
    <source>
        <dbReference type="Proteomes" id="UP000663929"/>
    </source>
</evidence>
<sequence>MIALRFFLVVLVSCSLLFAQSPERSEKNARRVNTTKPNHEGGVTLDVAPVSWGSFLTRTDGSANIGTTYSIGRTQSYYGSVYANYLVGIDDNGLYFPGFTAQSRLLYVFDTSTIAESFEYNLVGVGNTNTGAPESFIVFDAGDFGLEVASPFGDPFAAFTAGPSSFGGFSLSGAGPENWSVDVTSQISDDHSADNDFTGFLVAVQNTPPAAGSLVFWGLWDVGLQQGNQIFTIPTLGTVGLGFFLAVLMIGALWFSRKQRMANGS</sequence>
<dbReference type="Proteomes" id="UP000663929">
    <property type="component" value="Chromosome"/>
</dbReference>
<dbReference type="RefSeq" id="WP_237381610.1">
    <property type="nucleotide sequence ID" value="NZ_CP071793.1"/>
</dbReference>
<evidence type="ECO:0000256" key="2">
    <source>
        <dbReference type="SAM" id="SignalP"/>
    </source>
</evidence>
<feature type="transmembrane region" description="Helical" evidence="1">
    <location>
        <begin position="231"/>
        <end position="255"/>
    </location>
</feature>
<evidence type="ECO:0000256" key="1">
    <source>
        <dbReference type="SAM" id="Phobius"/>
    </source>
</evidence>
<keyword evidence="2" id="KW-0732">Signal</keyword>
<dbReference type="KEGG" id="scor:J3U87_03345"/>
<feature type="signal peptide" evidence="2">
    <location>
        <begin position="1"/>
        <end position="19"/>
    </location>
</feature>
<name>A0A8A4TR72_SULCO</name>
<feature type="chain" id="PRO_5035321237" description="IPTL-CTERM protein sorting domain-containing protein" evidence="2">
    <location>
        <begin position="20"/>
        <end position="265"/>
    </location>
</feature>